<evidence type="ECO:0000313" key="4">
    <source>
        <dbReference type="Proteomes" id="UP000324646"/>
    </source>
</evidence>
<reference evidence="3 4" key="1">
    <citation type="submission" date="2019-07" db="EMBL/GenBank/DDBJ databases">
        <title>Complete genome of Crassaminicella thermophila SY095.</title>
        <authorList>
            <person name="Li X."/>
        </authorList>
    </citation>
    <scope>NUCLEOTIDE SEQUENCE [LARGE SCALE GENOMIC DNA]</scope>
    <source>
        <strain evidence="3 4">SY095</strain>
    </source>
</reference>
<comment type="function">
    <text evidence="1">Involved in the transposition of the insertion sequence.</text>
</comment>
<evidence type="ECO:0000313" key="3">
    <source>
        <dbReference type="EMBL" id="QEK13078.1"/>
    </source>
</evidence>
<gene>
    <name evidence="3" type="ORF">FQB35_12535</name>
</gene>
<dbReference type="Pfam" id="PF13276">
    <property type="entry name" value="HTH_21"/>
    <property type="match status" value="1"/>
</dbReference>
<dbReference type="NCBIfam" id="NF033516">
    <property type="entry name" value="transpos_IS3"/>
    <property type="match status" value="1"/>
</dbReference>
<dbReference type="PANTHER" id="PTHR46889">
    <property type="entry name" value="TRANSPOSASE INSF FOR INSERTION SEQUENCE IS3B-RELATED"/>
    <property type="match status" value="1"/>
</dbReference>
<dbReference type="InterPro" id="IPR048020">
    <property type="entry name" value="Transpos_IS3"/>
</dbReference>
<dbReference type="InterPro" id="IPR050900">
    <property type="entry name" value="Transposase_IS3/IS150/IS904"/>
</dbReference>
<protein>
    <submittedName>
        <fullName evidence="3">IS3 family transposase</fullName>
    </submittedName>
</protein>
<dbReference type="EMBL" id="CP042243">
    <property type="protein sequence ID" value="QEK13078.1"/>
    <property type="molecule type" value="Genomic_DNA"/>
</dbReference>
<evidence type="ECO:0000259" key="2">
    <source>
        <dbReference type="PROSITE" id="PS50994"/>
    </source>
</evidence>
<organism evidence="3 4">
    <name type="scientific">Crassaminicella thermophila</name>
    <dbReference type="NCBI Taxonomy" id="2599308"/>
    <lineage>
        <taxon>Bacteria</taxon>
        <taxon>Bacillati</taxon>
        <taxon>Bacillota</taxon>
        <taxon>Clostridia</taxon>
        <taxon>Eubacteriales</taxon>
        <taxon>Clostridiaceae</taxon>
        <taxon>Crassaminicella</taxon>
    </lineage>
</organism>
<dbReference type="GO" id="GO:0003676">
    <property type="term" value="F:nucleic acid binding"/>
    <property type="evidence" value="ECO:0007669"/>
    <property type="project" value="InterPro"/>
</dbReference>
<dbReference type="KEGG" id="crs:FQB35_12535"/>
<dbReference type="InterPro" id="IPR012337">
    <property type="entry name" value="RNaseH-like_sf"/>
</dbReference>
<evidence type="ECO:0000256" key="1">
    <source>
        <dbReference type="ARBA" id="ARBA00002286"/>
    </source>
</evidence>
<dbReference type="PROSITE" id="PS50994">
    <property type="entry name" value="INTEGRASE"/>
    <property type="match status" value="1"/>
</dbReference>
<dbReference type="InterPro" id="IPR036397">
    <property type="entry name" value="RNaseH_sf"/>
</dbReference>
<dbReference type="OrthoDB" id="9775203at2"/>
<dbReference type="Proteomes" id="UP000324646">
    <property type="component" value="Chromosome"/>
</dbReference>
<dbReference type="AlphaFoldDB" id="A0A5C0SIP2"/>
<dbReference type="SUPFAM" id="SSF53098">
    <property type="entry name" value="Ribonuclease H-like"/>
    <property type="match status" value="1"/>
</dbReference>
<feature type="domain" description="Integrase catalytic" evidence="2">
    <location>
        <begin position="115"/>
        <end position="294"/>
    </location>
</feature>
<proteinExistence type="predicted"/>
<name>A0A5C0SIP2_CRATE</name>
<dbReference type="InterPro" id="IPR001584">
    <property type="entry name" value="Integrase_cat-core"/>
</dbReference>
<dbReference type="Pfam" id="PF13333">
    <property type="entry name" value="rve_2"/>
    <property type="match status" value="1"/>
</dbReference>
<accession>A0A5C0SIP2</accession>
<dbReference type="InterPro" id="IPR025948">
    <property type="entry name" value="HTH-like_dom"/>
</dbReference>
<dbReference type="Pfam" id="PF00665">
    <property type="entry name" value="rve"/>
    <property type="match status" value="1"/>
</dbReference>
<dbReference type="Gene3D" id="3.30.420.10">
    <property type="entry name" value="Ribonuclease H-like superfamily/Ribonuclease H"/>
    <property type="match status" value="1"/>
</dbReference>
<dbReference type="PANTHER" id="PTHR46889:SF4">
    <property type="entry name" value="TRANSPOSASE INSO FOR INSERTION SEQUENCE ELEMENT IS911B-RELATED"/>
    <property type="match status" value="1"/>
</dbReference>
<dbReference type="GO" id="GO:0015074">
    <property type="term" value="P:DNA integration"/>
    <property type="evidence" value="ECO:0007669"/>
    <property type="project" value="InterPro"/>
</dbReference>
<sequence>MLSQVRNETYYLAIKELHDIQLYPIFTLCEIAGVQRSSYYKWLNRKESKNENFNKKLIPLIQEAYEERDGILGYRQMTIKLNRENNFRVNHKRIYRLMTILGLKSVCRKKKKKYIKSTPEVIAENILNRNFKADKFGQKWVTDVTEFKYGNNQKAYLSAIIDLSDKSVVSFVIGKSNNNPLVFKTFDLAHENYPDEKPIFHSDRGFQYTSKIFRKKLDKSEMIQSMSRVGRCIDNGPMEAFWGMLKSEMYYLRKFYTYEELETAVTNYIEYYNNHRYQKRLGCMTPLEYRQYLCNVA</sequence>
<keyword evidence="4" id="KW-1185">Reference proteome</keyword>